<dbReference type="EMBL" id="JAENHP010000017">
    <property type="protein sequence ID" value="MBM2621050.1"/>
    <property type="molecule type" value="Genomic_DNA"/>
</dbReference>
<evidence type="ECO:0000313" key="1">
    <source>
        <dbReference type="EMBL" id="MBM2621050.1"/>
    </source>
</evidence>
<reference evidence="1 2" key="1">
    <citation type="submission" date="2021-01" db="EMBL/GenBank/DDBJ databases">
        <title>Actinoplanes sp. nov. LDG1-06 isolated from lichen.</title>
        <authorList>
            <person name="Saeng-In P."/>
            <person name="Phongsopitanun W."/>
            <person name="Kanchanasin P."/>
            <person name="Yuki M."/>
            <person name="Kudo T."/>
            <person name="Ohkuma M."/>
            <person name="Tanasupawat S."/>
        </authorList>
    </citation>
    <scope>NUCLEOTIDE SEQUENCE [LARGE SCALE GENOMIC DNA]</scope>
    <source>
        <strain evidence="1 2">LDG1-06</strain>
    </source>
</reference>
<organism evidence="1 2">
    <name type="scientific">Paractinoplanes ovalisporus</name>
    <dbReference type="NCBI Taxonomy" id="2810368"/>
    <lineage>
        <taxon>Bacteria</taxon>
        <taxon>Bacillati</taxon>
        <taxon>Actinomycetota</taxon>
        <taxon>Actinomycetes</taxon>
        <taxon>Micromonosporales</taxon>
        <taxon>Micromonosporaceae</taxon>
        <taxon>Paractinoplanes</taxon>
    </lineage>
</organism>
<proteinExistence type="predicted"/>
<keyword evidence="2" id="KW-1185">Reference proteome</keyword>
<gene>
    <name evidence="1" type="ORF">JIG36_36675</name>
</gene>
<sequence>MTKSATGTRGLWPRASAWLLRLALEAAIDRYWLRVAPAVADCRSRRAQLVLLRDHLGPDTASRIAYLWWALSRAGHHRGYELAPSAVELRHLHSEVAGMVGALTAEDIDVTR</sequence>
<protein>
    <submittedName>
        <fullName evidence="1">Uncharacterized protein</fullName>
    </submittedName>
</protein>
<name>A0ABS2AMM9_9ACTN</name>
<comment type="caution">
    <text evidence="1">The sequence shown here is derived from an EMBL/GenBank/DDBJ whole genome shotgun (WGS) entry which is preliminary data.</text>
</comment>
<evidence type="ECO:0000313" key="2">
    <source>
        <dbReference type="Proteomes" id="UP000632138"/>
    </source>
</evidence>
<dbReference type="Proteomes" id="UP000632138">
    <property type="component" value="Unassembled WGS sequence"/>
</dbReference>
<accession>A0ABS2AMM9</accession>